<organism evidence="3 4">
    <name type="scientific">Panicum virgatum</name>
    <name type="common">Blackwell switchgrass</name>
    <dbReference type="NCBI Taxonomy" id="38727"/>
    <lineage>
        <taxon>Eukaryota</taxon>
        <taxon>Viridiplantae</taxon>
        <taxon>Streptophyta</taxon>
        <taxon>Embryophyta</taxon>
        <taxon>Tracheophyta</taxon>
        <taxon>Spermatophyta</taxon>
        <taxon>Magnoliopsida</taxon>
        <taxon>Liliopsida</taxon>
        <taxon>Poales</taxon>
        <taxon>Poaceae</taxon>
        <taxon>PACMAD clade</taxon>
        <taxon>Panicoideae</taxon>
        <taxon>Panicodae</taxon>
        <taxon>Paniceae</taxon>
        <taxon>Panicinae</taxon>
        <taxon>Panicum</taxon>
        <taxon>Panicum sect. Hiantes</taxon>
    </lineage>
</organism>
<dbReference type="PANTHER" id="PTHR34145">
    <property type="entry name" value="OS02G0105600 PROTEIN"/>
    <property type="match status" value="1"/>
</dbReference>
<dbReference type="InterPro" id="IPR001810">
    <property type="entry name" value="F-box_dom"/>
</dbReference>
<dbReference type="PANTHER" id="PTHR34145:SF49">
    <property type="entry name" value="FBD DOMAIN-CONTAINING PROTEIN"/>
    <property type="match status" value="1"/>
</dbReference>
<gene>
    <name evidence="3" type="ORF">PVAP13_6NG116009</name>
</gene>
<comment type="caution">
    <text evidence="3">The sequence shown here is derived from an EMBL/GenBank/DDBJ whole genome shotgun (WGS) entry which is preliminary data.</text>
</comment>
<dbReference type="SUPFAM" id="SSF52047">
    <property type="entry name" value="RNI-like"/>
    <property type="match status" value="1"/>
</dbReference>
<protein>
    <recommendedName>
        <fullName evidence="5">F-box domain-containing protein</fullName>
    </recommendedName>
</protein>
<evidence type="ECO:0000313" key="4">
    <source>
        <dbReference type="Proteomes" id="UP000823388"/>
    </source>
</evidence>
<dbReference type="InterPro" id="IPR032675">
    <property type="entry name" value="LRR_dom_sf"/>
</dbReference>
<dbReference type="SUPFAM" id="SSF81383">
    <property type="entry name" value="F-box domain"/>
    <property type="match status" value="1"/>
</dbReference>
<reference evidence="3" key="1">
    <citation type="submission" date="2020-05" db="EMBL/GenBank/DDBJ databases">
        <title>WGS assembly of Panicum virgatum.</title>
        <authorList>
            <person name="Lovell J.T."/>
            <person name="Jenkins J."/>
            <person name="Shu S."/>
            <person name="Juenger T.E."/>
            <person name="Schmutz J."/>
        </authorList>
    </citation>
    <scope>NUCLEOTIDE SEQUENCE</scope>
    <source>
        <strain evidence="3">AP13</strain>
    </source>
</reference>
<evidence type="ECO:0000313" key="3">
    <source>
        <dbReference type="EMBL" id="KAG2578699.1"/>
    </source>
</evidence>
<dbReference type="InterPro" id="IPR053772">
    <property type="entry name" value="At1g61320/At1g61330-like"/>
</dbReference>
<dbReference type="EMBL" id="CM029048">
    <property type="protein sequence ID" value="KAG2578699.1"/>
    <property type="molecule type" value="Genomic_DNA"/>
</dbReference>
<sequence>MRCSIPCLPEDIWHHVHSLMPLRDAARAACLSHAFLRSWRCYPNLIFDWEALRPETCTYPADFGGAAVDSIMRNHSGIGVKILKLGPFFIAYHNLNSWLHVAVKPGIEELTLRLWDTFRKKYKFPGSLLSDGVRNSLQYLELGSCTFHPTSEFGPLPSLTSLHLSDVRIRGDELQGLISNSLALETMELIQCKGIVCLIILCKLQRFSCLTIFGCGRLKLIESKAPNLSALNFSGKAKLSLGEALQMKTLSMSYSDVVCYARTELPTCRPLCQILVLLH</sequence>
<feature type="domain" description="At1g61320/AtMIF1 LRR" evidence="2">
    <location>
        <begin position="71"/>
        <end position="277"/>
    </location>
</feature>
<dbReference type="AlphaFoldDB" id="A0A8T0R0N1"/>
<proteinExistence type="predicted"/>
<dbReference type="InterPro" id="IPR055357">
    <property type="entry name" value="LRR_At1g61320_AtMIF1"/>
</dbReference>
<name>A0A8T0R0N1_PANVG</name>
<keyword evidence="4" id="KW-1185">Reference proteome</keyword>
<dbReference type="Proteomes" id="UP000823388">
    <property type="component" value="Chromosome 6N"/>
</dbReference>
<accession>A0A8T0R0N1</accession>
<evidence type="ECO:0008006" key="5">
    <source>
        <dbReference type="Google" id="ProtNLM"/>
    </source>
</evidence>
<dbReference type="InterPro" id="IPR036047">
    <property type="entry name" value="F-box-like_dom_sf"/>
</dbReference>
<evidence type="ECO:0000259" key="1">
    <source>
        <dbReference type="Pfam" id="PF00646"/>
    </source>
</evidence>
<dbReference type="Pfam" id="PF23622">
    <property type="entry name" value="LRR_At1g61320_AtMIF1"/>
    <property type="match status" value="1"/>
</dbReference>
<dbReference type="Pfam" id="PF00646">
    <property type="entry name" value="F-box"/>
    <property type="match status" value="1"/>
</dbReference>
<feature type="domain" description="F-box" evidence="1">
    <location>
        <begin position="5"/>
        <end position="40"/>
    </location>
</feature>
<dbReference type="Gene3D" id="3.80.10.10">
    <property type="entry name" value="Ribonuclease Inhibitor"/>
    <property type="match status" value="1"/>
</dbReference>
<evidence type="ECO:0000259" key="2">
    <source>
        <dbReference type="Pfam" id="PF23622"/>
    </source>
</evidence>